<dbReference type="PANTHER" id="PTHR11895">
    <property type="entry name" value="TRANSAMIDASE"/>
    <property type="match status" value="1"/>
</dbReference>
<dbReference type="EC" id="3.5.1.13" evidence="3"/>
<evidence type="ECO:0000259" key="2">
    <source>
        <dbReference type="Pfam" id="PF01425"/>
    </source>
</evidence>
<dbReference type="InterPro" id="IPR000120">
    <property type="entry name" value="Amidase"/>
</dbReference>
<reference evidence="4" key="1">
    <citation type="submission" date="2017-05" db="EMBL/GenBank/DDBJ databases">
        <authorList>
            <person name="Rodrigo-Torres L."/>
            <person name="Arahal R. D."/>
            <person name="Lucena T."/>
        </authorList>
    </citation>
    <scope>NUCLEOTIDE SEQUENCE [LARGE SCALE GENOMIC DNA]</scope>
    <source>
        <strain evidence="4">CECT 8649</strain>
    </source>
</reference>
<evidence type="ECO:0000256" key="1">
    <source>
        <dbReference type="SAM" id="MobiDB-lite"/>
    </source>
</evidence>
<gene>
    <name evidence="3" type="primary">aam_2</name>
    <name evidence="3" type="ORF">TRP8649_03339</name>
</gene>
<dbReference type="GO" id="GO:0047680">
    <property type="term" value="F:aryl-acylamidase activity"/>
    <property type="evidence" value="ECO:0007669"/>
    <property type="project" value="UniProtKB-EC"/>
</dbReference>
<feature type="region of interest" description="Disordered" evidence="1">
    <location>
        <begin position="530"/>
        <end position="549"/>
    </location>
</feature>
<dbReference type="Proteomes" id="UP000225972">
    <property type="component" value="Unassembled WGS sequence"/>
</dbReference>
<feature type="domain" description="Amidase" evidence="2">
    <location>
        <begin position="69"/>
        <end position="491"/>
    </location>
</feature>
<protein>
    <submittedName>
        <fullName evidence="3">Acylamidase</fullName>
        <ecNumber evidence="3">3.5.1.13</ecNumber>
    </submittedName>
</protein>
<name>A0A238JHB3_9RHOB</name>
<dbReference type="InterPro" id="IPR023631">
    <property type="entry name" value="Amidase_dom"/>
</dbReference>
<dbReference type="InterPro" id="IPR036928">
    <property type="entry name" value="AS_sf"/>
</dbReference>
<dbReference type="SUPFAM" id="SSF75304">
    <property type="entry name" value="Amidase signature (AS) enzymes"/>
    <property type="match status" value="1"/>
</dbReference>
<dbReference type="Pfam" id="PF01425">
    <property type="entry name" value="Amidase"/>
    <property type="match status" value="1"/>
</dbReference>
<sequence length="549" mass="58535">MFWAGNSLFLPEALRYLNEMQGLGGLCLSTAYNDDRACAPVPSAALTRLSLVEVLAGFKAKTLTPSDYLDACLDQISLINPRINALTTINSSRAVTAAREATKRWQAGSPIGPLDGVPIGVKDLQNTRDLLTTHGSPRLRAYLPDDDLPLVARLRRAGAIVLAKTNVPECGAGGNTRNPVWGATGNPFDANLVCGGSSGGSAAALAANLLPLCTGSDTGGSLRLPAAFCGVVGFRPSVDVVAHPTRPLGWSGISVLGPMTRTVDDLILAMQLCQAADPDDPLSVPAKADRFTALPDIELGDLRVGVSEDFGGAPVDPAIRDTFRNRIETISRKVRNIFPVDLDLGDMDRCFDVLRAESFTAAFGEIIKSEPDAFGDEVSENIKLGQSMSLADRAWAHAEQTRILRRFNALMRDVDVILLPTTPVSPFPWTQRHPAEIDGQKLDIYYRWLSLTYRGSLPGGPSITLPCGRDPFGLPFGLQVLGPVGGDAKVLAVAKALEAAFEQDRETARARPDLNAIPLSKVSLQSIVTHPPQMDAKTGAEKSTLGTAV</sequence>
<dbReference type="PANTHER" id="PTHR11895:SF76">
    <property type="entry name" value="INDOLEACETAMIDE HYDROLASE"/>
    <property type="match status" value="1"/>
</dbReference>
<dbReference type="EMBL" id="FXXP01000002">
    <property type="protein sequence ID" value="SMX29206.1"/>
    <property type="molecule type" value="Genomic_DNA"/>
</dbReference>
<evidence type="ECO:0000313" key="4">
    <source>
        <dbReference type="Proteomes" id="UP000225972"/>
    </source>
</evidence>
<evidence type="ECO:0000313" key="3">
    <source>
        <dbReference type="EMBL" id="SMX29206.1"/>
    </source>
</evidence>
<accession>A0A238JHB3</accession>
<organism evidence="3 4">
    <name type="scientific">Pelagimonas phthalicica</name>
    <dbReference type="NCBI Taxonomy" id="1037362"/>
    <lineage>
        <taxon>Bacteria</taxon>
        <taxon>Pseudomonadati</taxon>
        <taxon>Pseudomonadota</taxon>
        <taxon>Alphaproteobacteria</taxon>
        <taxon>Rhodobacterales</taxon>
        <taxon>Roseobacteraceae</taxon>
        <taxon>Pelagimonas</taxon>
    </lineage>
</organism>
<dbReference type="AlphaFoldDB" id="A0A238JHB3"/>
<dbReference type="Gene3D" id="3.90.1300.10">
    <property type="entry name" value="Amidase signature (AS) domain"/>
    <property type="match status" value="1"/>
</dbReference>
<proteinExistence type="predicted"/>
<keyword evidence="4" id="KW-1185">Reference proteome</keyword>
<keyword evidence="3" id="KW-0378">Hydrolase</keyword>